<dbReference type="Gene3D" id="3.40.50.10610">
    <property type="entry name" value="ABC-type transport auxiliary lipoprotein component"/>
    <property type="match status" value="1"/>
</dbReference>
<reference evidence="1 2" key="1">
    <citation type="journal article" date="2013" name="Environ. Microbiol.">
        <title>Complete genome, catabolic sub-proteomes and key-metabolites of Desulfobacula toluolica Tol2, a marine, aromatic compound-degrading, sulfate-reducing bacterium.</title>
        <authorList>
            <person name="Wohlbrand L."/>
            <person name="Jacob J.H."/>
            <person name="Kube M."/>
            <person name="Mussmann M."/>
            <person name="Jarling R."/>
            <person name="Beck A."/>
            <person name="Amann R."/>
            <person name="Wilkes H."/>
            <person name="Reinhardt R."/>
            <person name="Rabus R."/>
        </authorList>
    </citation>
    <scope>NUCLEOTIDE SEQUENCE [LARGE SCALE GENOMIC DNA]</scope>
    <source>
        <strain evidence="2">DSM 7467 / Tol2</strain>
    </source>
</reference>
<evidence type="ECO:0000313" key="2">
    <source>
        <dbReference type="Proteomes" id="UP000007347"/>
    </source>
</evidence>
<dbReference type="STRING" id="651182.TOL2_C33850"/>
<dbReference type="EMBL" id="FO203503">
    <property type="protein sequence ID" value="CCK81542.1"/>
    <property type="molecule type" value="Genomic_DNA"/>
</dbReference>
<dbReference type="HOGENOM" id="CLU_1308475_0_0_7"/>
<organism evidence="1 2">
    <name type="scientific">Desulfobacula toluolica (strain DSM 7467 / Tol2)</name>
    <dbReference type="NCBI Taxonomy" id="651182"/>
    <lineage>
        <taxon>Bacteria</taxon>
        <taxon>Pseudomonadati</taxon>
        <taxon>Thermodesulfobacteriota</taxon>
        <taxon>Desulfobacteria</taxon>
        <taxon>Desulfobacterales</taxon>
        <taxon>Desulfobacteraceae</taxon>
        <taxon>Desulfobacula</taxon>
    </lineage>
</organism>
<sequence length="210" mass="24697">MERIVNPSNFSIKQCLLWFILSILIPFNSGMANTQNIKNIVILPFETNSQSDISYITSGAWNMLYSRISWRDHVRVIDRHKLSGSLDNLTAVTENERIFNIAQDTSAEYVMTGSITEFANAFSLDVKLYDIENRSYLTFYDQTEKIDQVIKKINLISAKINKKVFDRTTTTFERMEKEKLISEEELKRIHPEQMMPIHQSKTNDPWWKFW</sequence>
<dbReference type="Proteomes" id="UP000007347">
    <property type="component" value="Chromosome"/>
</dbReference>
<protein>
    <submittedName>
        <fullName evidence="1">Conserved uncharacterized protein</fullName>
    </submittedName>
</protein>
<dbReference type="AlphaFoldDB" id="K0NRI6"/>
<gene>
    <name evidence="1" type="ordered locus">TOL2_C33850</name>
</gene>
<dbReference type="KEGG" id="dto:TOL2_C33850"/>
<name>K0NRI6_DESTT</name>
<proteinExistence type="predicted"/>
<accession>K0NRI6</accession>
<evidence type="ECO:0000313" key="1">
    <source>
        <dbReference type="EMBL" id="CCK81542.1"/>
    </source>
</evidence>
<keyword evidence="2" id="KW-1185">Reference proteome</keyword>